<sequence>MGKLGSLPRYIQTFWLLIICVPAWCDDSQSLHQRLDQIITRQFEDGAEPVIADDAEFFRRVWLDLAGKIPPADVTRQFLADSSPGKRAKVIDQLLAAPTYADRMRDAFDVMLMERRGSHETWQKFLLTAFAENESWDQMVRAMLEPEPSQQSHQGASFFLTKRLEKYGQNPVDHPGLTRDIGRLFLGVDLQCAQCHDHLFVDEYTQLDFQGLLAVTQTLKPDKAAPFPLVTEKPLAEKLEFVSVFESTPATTGPRIPFGKEFEVPTELGDDSKYSPLSLVAAELPVADNSRFSRNIANRIWHLMLGRGLVEPLDSHHADNPPTHPELLELLATELAAHRFDLKWLIREIALSDTYQRSSRVADPSIDPQRLVPHQYVVAIPKRLSAEQAVQSFVQAIDGNKDQEARQEVLSLLEPLFVAALANPAREHEDHRHPSVQSALFFANDNDVLTALQRQPDNLVDRLMGIYDQTALADELYLSIVSRPPSEEERTELASFLNENSDQREARLTHWVWALFASTEFNINH</sequence>
<dbReference type="Pfam" id="PF07587">
    <property type="entry name" value="PSD1"/>
    <property type="match status" value="1"/>
</dbReference>
<evidence type="ECO:0000313" key="4">
    <source>
        <dbReference type="Proteomes" id="UP000320672"/>
    </source>
</evidence>
<evidence type="ECO:0000259" key="2">
    <source>
        <dbReference type="Pfam" id="PF07587"/>
    </source>
</evidence>
<dbReference type="Pfam" id="PF07583">
    <property type="entry name" value="PSCyt2"/>
    <property type="match status" value="1"/>
</dbReference>
<dbReference type="PANTHER" id="PTHR35889:SF3">
    <property type="entry name" value="F-BOX DOMAIN-CONTAINING PROTEIN"/>
    <property type="match status" value="1"/>
</dbReference>
<proteinExistence type="predicted"/>
<accession>A0A517MGF9</accession>
<dbReference type="PANTHER" id="PTHR35889">
    <property type="entry name" value="CYCLOINULO-OLIGOSACCHARIDE FRUCTANOTRANSFERASE-RELATED"/>
    <property type="match status" value="1"/>
</dbReference>
<dbReference type="InterPro" id="IPR022655">
    <property type="entry name" value="DUF1553"/>
</dbReference>
<name>A0A517MGF9_9BACT</name>
<dbReference type="EMBL" id="CP036262">
    <property type="protein sequence ID" value="QDS93965.1"/>
    <property type="molecule type" value="Genomic_DNA"/>
</dbReference>
<evidence type="ECO:0008006" key="5">
    <source>
        <dbReference type="Google" id="ProtNLM"/>
    </source>
</evidence>
<evidence type="ECO:0000313" key="3">
    <source>
        <dbReference type="EMBL" id="QDS93965.1"/>
    </source>
</evidence>
<dbReference type="KEGG" id="rml:FF011L_27420"/>
<protein>
    <recommendedName>
        <fullName evidence="5">DUF1549 domain-containing protein</fullName>
    </recommendedName>
</protein>
<evidence type="ECO:0000259" key="1">
    <source>
        <dbReference type="Pfam" id="PF07583"/>
    </source>
</evidence>
<organism evidence="3 4">
    <name type="scientific">Roseimaritima multifibrata</name>
    <dbReference type="NCBI Taxonomy" id="1930274"/>
    <lineage>
        <taxon>Bacteria</taxon>
        <taxon>Pseudomonadati</taxon>
        <taxon>Planctomycetota</taxon>
        <taxon>Planctomycetia</taxon>
        <taxon>Pirellulales</taxon>
        <taxon>Pirellulaceae</taxon>
        <taxon>Roseimaritima</taxon>
    </lineage>
</organism>
<feature type="domain" description="DUF1553" evidence="2">
    <location>
        <begin position="286"/>
        <end position="397"/>
    </location>
</feature>
<dbReference type="AlphaFoldDB" id="A0A517MGF9"/>
<dbReference type="RefSeq" id="WP_145352038.1">
    <property type="nucleotide sequence ID" value="NZ_CP036262.1"/>
</dbReference>
<feature type="domain" description="DUF1549" evidence="1">
    <location>
        <begin position="36"/>
        <end position="217"/>
    </location>
</feature>
<dbReference type="OrthoDB" id="289126at2"/>
<gene>
    <name evidence="3" type="ORF">FF011L_27420</name>
</gene>
<keyword evidence="4" id="KW-1185">Reference proteome</keyword>
<dbReference type="InterPro" id="IPR011444">
    <property type="entry name" value="DUF1549"/>
</dbReference>
<reference evidence="3 4" key="1">
    <citation type="submission" date="2019-02" db="EMBL/GenBank/DDBJ databases">
        <title>Deep-cultivation of Planctomycetes and their phenomic and genomic characterization uncovers novel biology.</title>
        <authorList>
            <person name="Wiegand S."/>
            <person name="Jogler M."/>
            <person name="Boedeker C."/>
            <person name="Pinto D."/>
            <person name="Vollmers J."/>
            <person name="Rivas-Marin E."/>
            <person name="Kohn T."/>
            <person name="Peeters S.H."/>
            <person name="Heuer A."/>
            <person name="Rast P."/>
            <person name="Oberbeckmann S."/>
            <person name="Bunk B."/>
            <person name="Jeske O."/>
            <person name="Meyerdierks A."/>
            <person name="Storesund J.E."/>
            <person name="Kallscheuer N."/>
            <person name="Luecker S."/>
            <person name="Lage O.M."/>
            <person name="Pohl T."/>
            <person name="Merkel B.J."/>
            <person name="Hornburger P."/>
            <person name="Mueller R.-W."/>
            <person name="Bruemmer F."/>
            <person name="Labrenz M."/>
            <person name="Spormann A.M."/>
            <person name="Op den Camp H."/>
            <person name="Overmann J."/>
            <person name="Amann R."/>
            <person name="Jetten M.S.M."/>
            <person name="Mascher T."/>
            <person name="Medema M.H."/>
            <person name="Devos D.P."/>
            <person name="Kaster A.-K."/>
            <person name="Ovreas L."/>
            <person name="Rohde M."/>
            <person name="Galperin M.Y."/>
            <person name="Jogler C."/>
        </authorList>
    </citation>
    <scope>NUCLEOTIDE SEQUENCE [LARGE SCALE GENOMIC DNA]</scope>
    <source>
        <strain evidence="3 4">FF011L</strain>
    </source>
</reference>
<dbReference type="Proteomes" id="UP000320672">
    <property type="component" value="Chromosome"/>
</dbReference>